<dbReference type="AlphaFoldDB" id="A0A9P8THY1"/>
<name>A0A9P8THY1_9ASCO</name>
<proteinExistence type="predicted"/>
<reference evidence="1" key="2">
    <citation type="submission" date="2021-01" db="EMBL/GenBank/DDBJ databases">
        <authorList>
            <person name="Schikora-Tamarit M.A."/>
        </authorList>
    </citation>
    <scope>NUCLEOTIDE SEQUENCE</scope>
    <source>
        <strain evidence="1">CBS6341</strain>
    </source>
</reference>
<protein>
    <submittedName>
        <fullName evidence="1">Uncharacterized protein</fullName>
    </submittedName>
</protein>
<keyword evidence="2" id="KW-1185">Reference proteome</keyword>
<organism evidence="1 2">
    <name type="scientific">Wickerhamomyces mucosus</name>
    <dbReference type="NCBI Taxonomy" id="1378264"/>
    <lineage>
        <taxon>Eukaryota</taxon>
        <taxon>Fungi</taxon>
        <taxon>Dikarya</taxon>
        <taxon>Ascomycota</taxon>
        <taxon>Saccharomycotina</taxon>
        <taxon>Saccharomycetes</taxon>
        <taxon>Phaffomycetales</taxon>
        <taxon>Wickerhamomycetaceae</taxon>
        <taxon>Wickerhamomyces</taxon>
    </lineage>
</organism>
<evidence type="ECO:0000313" key="1">
    <source>
        <dbReference type="EMBL" id="KAH3679474.1"/>
    </source>
</evidence>
<sequence length="67" mass="7370">MVDEVDNEAASLIESESKLSLVTPAKVADWLISISFDDFKKLINSPYNFSNSNLVLSDNSACFEIAL</sequence>
<evidence type="ECO:0000313" key="2">
    <source>
        <dbReference type="Proteomes" id="UP000769528"/>
    </source>
</evidence>
<comment type="caution">
    <text evidence="1">The sequence shown here is derived from an EMBL/GenBank/DDBJ whole genome shotgun (WGS) entry which is preliminary data.</text>
</comment>
<accession>A0A9P8THY1</accession>
<reference evidence="1" key="1">
    <citation type="journal article" date="2021" name="Open Biol.">
        <title>Shared evolutionary footprints suggest mitochondrial oxidative damage underlies multiple complex I losses in fungi.</title>
        <authorList>
            <person name="Schikora-Tamarit M.A."/>
            <person name="Marcet-Houben M."/>
            <person name="Nosek J."/>
            <person name="Gabaldon T."/>
        </authorList>
    </citation>
    <scope>NUCLEOTIDE SEQUENCE</scope>
    <source>
        <strain evidence="1">CBS6341</strain>
    </source>
</reference>
<gene>
    <name evidence="1" type="ORF">WICMUC_000964</name>
</gene>
<dbReference type="EMBL" id="JAEUBF010000309">
    <property type="protein sequence ID" value="KAH3679474.1"/>
    <property type="molecule type" value="Genomic_DNA"/>
</dbReference>
<dbReference type="Proteomes" id="UP000769528">
    <property type="component" value="Unassembled WGS sequence"/>
</dbReference>